<accession>A0A8H3CT02</accession>
<feature type="non-terminal residue" evidence="2">
    <location>
        <position position="1"/>
    </location>
</feature>
<feature type="domain" description="T6SS Phospholipase effector Tle1-like catalytic" evidence="1">
    <location>
        <begin position="146"/>
        <end position="222"/>
    </location>
</feature>
<dbReference type="EMBL" id="CAJMWZ010004938">
    <property type="protein sequence ID" value="CAE6497581.1"/>
    <property type="molecule type" value="Genomic_DNA"/>
</dbReference>
<comment type="caution">
    <text evidence="2">The sequence shown here is derived from an EMBL/GenBank/DDBJ whole genome shotgun (WGS) entry which is preliminary data.</text>
</comment>
<dbReference type="InterPro" id="IPR018712">
    <property type="entry name" value="Tle1-like_cat"/>
</dbReference>
<evidence type="ECO:0000313" key="3">
    <source>
        <dbReference type="Proteomes" id="UP000663850"/>
    </source>
</evidence>
<dbReference type="AlphaFoldDB" id="A0A8H3CT02"/>
<reference evidence="2" key="1">
    <citation type="submission" date="2021-01" db="EMBL/GenBank/DDBJ databases">
        <authorList>
            <person name="Kaushik A."/>
        </authorList>
    </citation>
    <scope>NUCLEOTIDE SEQUENCE</scope>
    <source>
        <strain evidence="2">Type strain: AG8-Rh-89/</strain>
    </source>
</reference>
<dbReference type="Pfam" id="PF09994">
    <property type="entry name" value="T6SS_Tle1-like_cat"/>
    <property type="match status" value="1"/>
</dbReference>
<dbReference type="Proteomes" id="UP000663850">
    <property type="component" value="Unassembled WGS sequence"/>
</dbReference>
<evidence type="ECO:0000313" key="2">
    <source>
        <dbReference type="EMBL" id="CAE6497581.1"/>
    </source>
</evidence>
<gene>
    <name evidence="2" type="ORF">RDB_LOCUS91410</name>
</gene>
<dbReference type="PANTHER" id="PTHR33840">
    <property type="match status" value="1"/>
</dbReference>
<protein>
    <recommendedName>
        <fullName evidence="1">T6SS Phospholipase effector Tle1-like catalytic domain-containing protein</fullName>
    </recommendedName>
</protein>
<evidence type="ECO:0000259" key="1">
    <source>
        <dbReference type="Pfam" id="PF09994"/>
    </source>
</evidence>
<organism evidence="2 3">
    <name type="scientific">Rhizoctonia solani</name>
    <dbReference type="NCBI Taxonomy" id="456999"/>
    <lineage>
        <taxon>Eukaryota</taxon>
        <taxon>Fungi</taxon>
        <taxon>Dikarya</taxon>
        <taxon>Basidiomycota</taxon>
        <taxon>Agaricomycotina</taxon>
        <taxon>Agaricomycetes</taxon>
        <taxon>Cantharellales</taxon>
        <taxon>Ceratobasidiaceae</taxon>
        <taxon>Rhizoctonia</taxon>
    </lineage>
</organism>
<sequence>MVSYHRLASLESYDKYTLQMKQTPNGCVVTADPNPALKYYFADPEDSKFNLSSNVGYNQAEDKLVWRGAGFDTDPALMGHITKIEIWEIGRERFLRVARGNSLKALSLSLDRGLDILEHYDPLWREFRLRLGMKPDMSQPQVLAPRSIVLCFDGTSNHFSSRNTNVVKLVELLKKDNPLQQMVYYQAGVGTYLAPGFLTNIGLKIAARLDEAIAWCLYQHVMPL</sequence>
<dbReference type="PANTHER" id="PTHR33840:SF2">
    <property type="entry name" value="TLE1 PHOSPHOLIPASE DOMAIN-CONTAINING PROTEIN"/>
    <property type="match status" value="1"/>
</dbReference>
<proteinExistence type="predicted"/>
<name>A0A8H3CT02_9AGAM</name>